<gene>
    <name evidence="2" type="ORF">MEUPH1_LOCUS11494</name>
</gene>
<evidence type="ECO:0000313" key="2">
    <source>
        <dbReference type="EMBL" id="CAI6355667.1"/>
    </source>
</evidence>
<reference evidence="2 3" key="1">
    <citation type="submission" date="2023-01" db="EMBL/GenBank/DDBJ databases">
        <authorList>
            <person name="Whitehead M."/>
        </authorList>
    </citation>
    <scope>NUCLEOTIDE SEQUENCE [LARGE SCALE GENOMIC DNA]</scope>
</reference>
<sequence>MIVEHICDKNGIVMKRFKDNMPGKEFALSFLKRRAKSINPRIFQNIKRARAAVLPEQINNYFDHLEKSIERVPPSNIINYDETNLSDDPGRSKVIAKNCMKYPERIMNSTKSSTSIMFTVSGDGNILPTYVVYKSTYLYVPWRNSAPKGTRFNCYRSGWFNTKFFEDWVFTVAIPYLKKSVGLKVLVGDSLSSHLSCDAIKMCDDSGAKFVFHPANSTHLTQPFDVAFFRPLNSLEYLWN</sequence>
<accession>A0AAV0WJ25</accession>
<name>A0AAV0WJ25_9HEMI</name>
<feature type="domain" description="DDE-1" evidence="1">
    <location>
        <begin position="114"/>
        <end position="234"/>
    </location>
</feature>
<dbReference type="GO" id="GO:0005634">
    <property type="term" value="C:nucleus"/>
    <property type="evidence" value="ECO:0007669"/>
    <property type="project" value="TreeGrafter"/>
</dbReference>
<dbReference type="EMBL" id="CARXXK010000002">
    <property type="protein sequence ID" value="CAI6355667.1"/>
    <property type="molecule type" value="Genomic_DNA"/>
</dbReference>
<protein>
    <recommendedName>
        <fullName evidence="1">DDE-1 domain-containing protein</fullName>
    </recommendedName>
</protein>
<dbReference type="InterPro" id="IPR004875">
    <property type="entry name" value="DDE_SF_endonuclease_dom"/>
</dbReference>
<proteinExistence type="predicted"/>
<dbReference type="PANTHER" id="PTHR19303">
    <property type="entry name" value="TRANSPOSON"/>
    <property type="match status" value="1"/>
</dbReference>
<dbReference type="Pfam" id="PF03184">
    <property type="entry name" value="DDE_1"/>
    <property type="match status" value="1"/>
</dbReference>
<dbReference type="GO" id="GO:0003677">
    <property type="term" value="F:DNA binding"/>
    <property type="evidence" value="ECO:0007669"/>
    <property type="project" value="TreeGrafter"/>
</dbReference>
<dbReference type="Proteomes" id="UP001160148">
    <property type="component" value="Unassembled WGS sequence"/>
</dbReference>
<comment type="caution">
    <text evidence="2">The sequence shown here is derived from an EMBL/GenBank/DDBJ whole genome shotgun (WGS) entry which is preliminary data.</text>
</comment>
<organism evidence="2 3">
    <name type="scientific">Macrosiphum euphorbiae</name>
    <name type="common">potato aphid</name>
    <dbReference type="NCBI Taxonomy" id="13131"/>
    <lineage>
        <taxon>Eukaryota</taxon>
        <taxon>Metazoa</taxon>
        <taxon>Ecdysozoa</taxon>
        <taxon>Arthropoda</taxon>
        <taxon>Hexapoda</taxon>
        <taxon>Insecta</taxon>
        <taxon>Pterygota</taxon>
        <taxon>Neoptera</taxon>
        <taxon>Paraneoptera</taxon>
        <taxon>Hemiptera</taxon>
        <taxon>Sternorrhyncha</taxon>
        <taxon>Aphidomorpha</taxon>
        <taxon>Aphidoidea</taxon>
        <taxon>Aphididae</taxon>
        <taxon>Macrosiphini</taxon>
        <taxon>Macrosiphum</taxon>
    </lineage>
</organism>
<evidence type="ECO:0000313" key="3">
    <source>
        <dbReference type="Proteomes" id="UP001160148"/>
    </source>
</evidence>
<dbReference type="AlphaFoldDB" id="A0AAV0WJ25"/>
<dbReference type="InterPro" id="IPR050863">
    <property type="entry name" value="CenT-Element_Derived"/>
</dbReference>
<keyword evidence="3" id="KW-1185">Reference proteome</keyword>
<evidence type="ECO:0000259" key="1">
    <source>
        <dbReference type="Pfam" id="PF03184"/>
    </source>
</evidence>